<dbReference type="Gene3D" id="1.10.10.1770">
    <property type="entry name" value="Gun4-like"/>
    <property type="match status" value="1"/>
</dbReference>
<dbReference type="PANTHER" id="PTHR34800:SF1">
    <property type="entry name" value="TETRAPYRROLE-BINDING PROTEIN, CHLOROPLASTIC"/>
    <property type="match status" value="1"/>
</dbReference>
<keyword evidence="4" id="KW-1185">Reference proteome</keyword>
<evidence type="ECO:0000256" key="1">
    <source>
        <dbReference type="SAM" id="MobiDB-lite"/>
    </source>
</evidence>
<dbReference type="InterPro" id="IPR008629">
    <property type="entry name" value="GUN4-like"/>
</dbReference>
<dbReference type="EMBL" id="JBEAFC010000011">
    <property type="protein sequence ID" value="KAL1536453.1"/>
    <property type="molecule type" value="Genomic_DNA"/>
</dbReference>
<gene>
    <name evidence="3" type="ORF">AAHA92_29103</name>
</gene>
<feature type="domain" description="GUN4-like" evidence="2">
    <location>
        <begin position="48"/>
        <end position="178"/>
    </location>
</feature>
<reference evidence="3 4" key="1">
    <citation type="submission" date="2024-06" db="EMBL/GenBank/DDBJ databases">
        <title>A chromosome level genome sequence of Diviner's sage (Salvia divinorum).</title>
        <authorList>
            <person name="Ford S.A."/>
            <person name="Ro D.-K."/>
            <person name="Ness R.W."/>
            <person name="Phillips M.A."/>
        </authorList>
    </citation>
    <scope>NUCLEOTIDE SEQUENCE [LARGE SCALE GENOMIC DNA]</scope>
    <source>
        <strain evidence="3">SAF-2024a</strain>
        <tissue evidence="3">Leaf</tissue>
    </source>
</reference>
<dbReference type="InterPro" id="IPR037215">
    <property type="entry name" value="GUN4-like_sf"/>
</dbReference>
<dbReference type="FunFam" id="1.10.10.1770:FF:000001">
    <property type="entry name" value="Tetrapyrrole-binding protein, chloroplastic"/>
    <property type="match status" value="1"/>
</dbReference>
<proteinExistence type="predicted"/>
<protein>
    <submittedName>
        <fullName evidence="3">Tetrapyrrole-binding protein, chloroplastic-like</fullName>
    </submittedName>
</protein>
<evidence type="ECO:0000259" key="2">
    <source>
        <dbReference type="Pfam" id="PF05419"/>
    </source>
</evidence>
<sequence>MSTNTLNSIHHHYHRSLRRRHSLDCPRASLFKRHEHHRLALPLHPRNRPADEEARRLIIALAGEAAVKRGYVFFSEVQFIPADELREIDALWRQHSDGRFGYSVQRKIWKKLNKDFTAFFIKVGWMKKLESSEVDQCNYRSFPSEFIWEMEEGPPEGHLPLTNALRGTQLLSCILCHPAFDGEDDEDGDEREGVEESGTAVKPLSKRATPFQTNYSF</sequence>
<accession>A0ABD1FZU1</accession>
<feature type="region of interest" description="Disordered" evidence="1">
    <location>
        <begin position="183"/>
        <end position="217"/>
    </location>
</feature>
<dbReference type="PANTHER" id="PTHR34800">
    <property type="entry name" value="TETRAPYRROLE-BINDING PROTEIN, CHLOROPLASTIC"/>
    <property type="match status" value="1"/>
</dbReference>
<comment type="caution">
    <text evidence="3">The sequence shown here is derived from an EMBL/GenBank/DDBJ whole genome shotgun (WGS) entry which is preliminary data.</text>
</comment>
<dbReference type="SUPFAM" id="SSF140869">
    <property type="entry name" value="GUN4-like"/>
    <property type="match status" value="1"/>
</dbReference>
<dbReference type="Proteomes" id="UP001567538">
    <property type="component" value="Unassembled WGS sequence"/>
</dbReference>
<dbReference type="Pfam" id="PF05419">
    <property type="entry name" value="GUN4"/>
    <property type="match status" value="1"/>
</dbReference>
<evidence type="ECO:0000313" key="3">
    <source>
        <dbReference type="EMBL" id="KAL1536453.1"/>
    </source>
</evidence>
<dbReference type="Gene3D" id="1.25.40.620">
    <property type="match status" value="1"/>
</dbReference>
<feature type="compositionally biased region" description="Acidic residues" evidence="1">
    <location>
        <begin position="183"/>
        <end position="195"/>
    </location>
</feature>
<organism evidence="3 4">
    <name type="scientific">Salvia divinorum</name>
    <name type="common">Maria pastora</name>
    <name type="synonym">Diviner's sage</name>
    <dbReference type="NCBI Taxonomy" id="28513"/>
    <lineage>
        <taxon>Eukaryota</taxon>
        <taxon>Viridiplantae</taxon>
        <taxon>Streptophyta</taxon>
        <taxon>Embryophyta</taxon>
        <taxon>Tracheophyta</taxon>
        <taxon>Spermatophyta</taxon>
        <taxon>Magnoliopsida</taxon>
        <taxon>eudicotyledons</taxon>
        <taxon>Gunneridae</taxon>
        <taxon>Pentapetalae</taxon>
        <taxon>asterids</taxon>
        <taxon>lamiids</taxon>
        <taxon>Lamiales</taxon>
        <taxon>Lamiaceae</taxon>
        <taxon>Nepetoideae</taxon>
        <taxon>Mentheae</taxon>
        <taxon>Salviinae</taxon>
        <taxon>Salvia</taxon>
        <taxon>Salvia subgen. Calosphace</taxon>
    </lineage>
</organism>
<evidence type="ECO:0000313" key="4">
    <source>
        <dbReference type="Proteomes" id="UP001567538"/>
    </source>
</evidence>
<dbReference type="AlphaFoldDB" id="A0ABD1FZU1"/>
<name>A0ABD1FZU1_SALDI</name>